<dbReference type="AlphaFoldDB" id="A0AAD4M6R0"/>
<evidence type="ECO:0000313" key="4">
    <source>
        <dbReference type="EMBL" id="KAI0301637.1"/>
    </source>
</evidence>
<evidence type="ECO:0000259" key="3">
    <source>
        <dbReference type="Pfam" id="PF24855"/>
    </source>
</evidence>
<comment type="caution">
    <text evidence="4">The sequence shown here is derived from an EMBL/GenBank/DDBJ whole genome shotgun (WGS) entry which is preliminary data.</text>
</comment>
<gene>
    <name evidence="4" type="ORF">B0F90DRAFT_323726</name>
</gene>
<organism evidence="4 5">
    <name type="scientific">Multifurca ochricompacta</name>
    <dbReference type="NCBI Taxonomy" id="376703"/>
    <lineage>
        <taxon>Eukaryota</taxon>
        <taxon>Fungi</taxon>
        <taxon>Dikarya</taxon>
        <taxon>Basidiomycota</taxon>
        <taxon>Agaricomycotina</taxon>
        <taxon>Agaricomycetes</taxon>
        <taxon>Russulales</taxon>
        <taxon>Russulaceae</taxon>
        <taxon>Multifurca</taxon>
    </lineage>
</organism>
<feature type="domain" description="DUF7729" evidence="3">
    <location>
        <begin position="118"/>
        <end position="321"/>
    </location>
</feature>
<evidence type="ECO:0000256" key="2">
    <source>
        <dbReference type="SAM" id="SignalP"/>
    </source>
</evidence>
<evidence type="ECO:0000313" key="5">
    <source>
        <dbReference type="Proteomes" id="UP001203297"/>
    </source>
</evidence>
<keyword evidence="5" id="KW-1185">Reference proteome</keyword>
<proteinExistence type="predicted"/>
<feature type="region of interest" description="Disordered" evidence="1">
    <location>
        <begin position="49"/>
        <end position="69"/>
    </location>
</feature>
<name>A0AAD4M6R0_9AGAM</name>
<dbReference type="InterPro" id="IPR056146">
    <property type="entry name" value="DUF7729"/>
</dbReference>
<keyword evidence="2" id="KW-0732">Signal</keyword>
<sequence length="363" mass="39156">MVIMVPLVLVLFTLSTRHLSHPLFHRLLPGSSPITITRVNVAAEVDRSEYQAHPPPQRRQNGASDIPVGVPSYSSTPSGIVFPSLTATTTFSITPTSTQNATQTFPTIPTSPPVLPTPFPQAFDTTLANNFTTTSCETFLTNMTQSAPFRQCRPFSFLSQTSTAFLQAQSNITALNIDIWGTCNTPVDTDQCVANMGWFTSAILVACSEEKSENNQMVLQALAGLKSYSLMRDAACLADQDTSAYCYIEAASSSNPSDLYFYSLPFGIPLPNNTIPTCSSCTKNMMALFAMQVDQIDGLKLTYTAAADLASSKCGSSYVHSQSALSSSSSSSSSSLVMPWISDKSMLWWTAGVMMCALLVELI</sequence>
<dbReference type="PANTHER" id="PTHR39460:SF1">
    <property type="entry name" value="C6 TRANSCRIPTION FACTOR"/>
    <property type="match status" value="1"/>
</dbReference>
<dbReference type="PANTHER" id="PTHR39460">
    <property type="entry name" value="EXPRESSED PROTEIN"/>
    <property type="match status" value="1"/>
</dbReference>
<evidence type="ECO:0000256" key="1">
    <source>
        <dbReference type="SAM" id="MobiDB-lite"/>
    </source>
</evidence>
<reference evidence="4" key="1">
    <citation type="journal article" date="2022" name="New Phytol.">
        <title>Evolutionary transition to the ectomycorrhizal habit in the genomes of a hyperdiverse lineage of mushroom-forming fungi.</title>
        <authorList>
            <person name="Looney B."/>
            <person name="Miyauchi S."/>
            <person name="Morin E."/>
            <person name="Drula E."/>
            <person name="Courty P.E."/>
            <person name="Kohler A."/>
            <person name="Kuo A."/>
            <person name="LaButti K."/>
            <person name="Pangilinan J."/>
            <person name="Lipzen A."/>
            <person name="Riley R."/>
            <person name="Andreopoulos W."/>
            <person name="He G."/>
            <person name="Johnson J."/>
            <person name="Nolan M."/>
            <person name="Tritt A."/>
            <person name="Barry K.W."/>
            <person name="Grigoriev I.V."/>
            <person name="Nagy L.G."/>
            <person name="Hibbett D."/>
            <person name="Henrissat B."/>
            <person name="Matheny P.B."/>
            <person name="Labbe J."/>
            <person name="Martin F.M."/>
        </authorList>
    </citation>
    <scope>NUCLEOTIDE SEQUENCE</scope>
    <source>
        <strain evidence="4">BPL690</strain>
    </source>
</reference>
<dbReference type="EMBL" id="WTXG01000014">
    <property type="protein sequence ID" value="KAI0301637.1"/>
    <property type="molecule type" value="Genomic_DNA"/>
</dbReference>
<feature type="signal peptide" evidence="2">
    <location>
        <begin position="1"/>
        <end position="20"/>
    </location>
</feature>
<protein>
    <recommendedName>
        <fullName evidence="3">DUF7729 domain-containing protein</fullName>
    </recommendedName>
</protein>
<accession>A0AAD4M6R0</accession>
<feature type="chain" id="PRO_5041928081" description="DUF7729 domain-containing protein" evidence="2">
    <location>
        <begin position="21"/>
        <end position="363"/>
    </location>
</feature>
<dbReference type="Pfam" id="PF24855">
    <property type="entry name" value="DUF7729"/>
    <property type="match status" value="1"/>
</dbReference>
<dbReference type="Proteomes" id="UP001203297">
    <property type="component" value="Unassembled WGS sequence"/>
</dbReference>